<comment type="subcellular location">
    <subcellularLocation>
        <location evidence="1 12">Nucleus</location>
    </subcellularLocation>
</comment>
<comment type="catalytic activity">
    <reaction evidence="10 12">
        <text>O-phospho-L-threonyl-[protein] + H2O = L-threonyl-[protein] + phosphate</text>
        <dbReference type="Rhea" id="RHEA:47004"/>
        <dbReference type="Rhea" id="RHEA-COMP:11060"/>
        <dbReference type="Rhea" id="RHEA-COMP:11605"/>
        <dbReference type="ChEBI" id="CHEBI:15377"/>
        <dbReference type="ChEBI" id="CHEBI:30013"/>
        <dbReference type="ChEBI" id="CHEBI:43474"/>
        <dbReference type="ChEBI" id="CHEBI:61977"/>
        <dbReference type="EC" id="3.1.3.16"/>
    </reaction>
</comment>
<evidence type="ECO:0000256" key="4">
    <source>
        <dbReference type="ARBA" id="ARBA00022771"/>
    </source>
</evidence>
<evidence type="ECO:0000259" key="13">
    <source>
        <dbReference type="PROSITE" id="PS51479"/>
    </source>
</evidence>
<keyword evidence="3 12" id="KW-0479">Metal-binding</keyword>
<dbReference type="GO" id="GO:0043175">
    <property type="term" value="F:RNA polymerase core enzyme binding"/>
    <property type="evidence" value="ECO:0007669"/>
    <property type="project" value="UniProtKB-UniRule"/>
</dbReference>
<evidence type="ECO:0000256" key="6">
    <source>
        <dbReference type="ARBA" id="ARBA00022833"/>
    </source>
</evidence>
<organism evidence="14 15">
    <name type="scientific">Romanomermis culicivorax</name>
    <name type="common">Nematode worm</name>
    <dbReference type="NCBI Taxonomy" id="13658"/>
    <lineage>
        <taxon>Eukaryota</taxon>
        <taxon>Metazoa</taxon>
        <taxon>Ecdysozoa</taxon>
        <taxon>Nematoda</taxon>
        <taxon>Enoplea</taxon>
        <taxon>Dorylaimia</taxon>
        <taxon>Mermithida</taxon>
        <taxon>Mermithoidea</taxon>
        <taxon>Mermithidae</taxon>
        <taxon>Romanomermis</taxon>
    </lineage>
</organism>
<comment type="similarity">
    <text evidence="2 11 12">Belongs to the RPAP2 family.</text>
</comment>
<dbReference type="PANTHER" id="PTHR14732">
    <property type="entry name" value="RNA POLYMERASE II SUBUNIT B1 CTD PHOSPHATASE RPAP2-RELATED"/>
    <property type="match status" value="1"/>
</dbReference>
<evidence type="ECO:0000256" key="11">
    <source>
        <dbReference type="PROSITE-ProRule" id="PRU00812"/>
    </source>
</evidence>
<dbReference type="EC" id="3.1.3.16" evidence="12"/>
<evidence type="ECO:0000256" key="5">
    <source>
        <dbReference type="ARBA" id="ARBA00022801"/>
    </source>
</evidence>
<keyword evidence="14" id="KW-1185">Reference proteome</keyword>
<evidence type="ECO:0000256" key="9">
    <source>
        <dbReference type="ARBA" id="ARBA00047761"/>
    </source>
</evidence>
<evidence type="ECO:0000256" key="1">
    <source>
        <dbReference type="ARBA" id="ARBA00004123"/>
    </source>
</evidence>
<dbReference type="OMA" id="YPICQNK"/>
<evidence type="ECO:0000313" key="14">
    <source>
        <dbReference type="Proteomes" id="UP000887565"/>
    </source>
</evidence>
<reference evidence="15" key="1">
    <citation type="submission" date="2022-11" db="UniProtKB">
        <authorList>
            <consortium name="WormBaseParasite"/>
        </authorList>
    </citation>
    <scope>IDENTIFICATION</scope>
</reference>
<keyword evidence="6 12" id="KW-0862">Zinc</keyword>
<dbReference type="AlphaFoldDB" id="A0A915J0G6"/>
<sequence length="451" mass="52515">MSDGRTISHLIENILEKKPNLFDDNYLDELSQKLTVDSFAQIAEELAVNYSCGYFLCPNGLSSDILNVTQKYKICRNQIFDISQRKWFCSDRCYKIFRSLLDQFDELPNPKLRLVFPRLNNENVMKNEIKTGDKLHLTPADEIVTILKGLTLDSPDYVDRHQNRVLIEEIASYDAESQSKSDSDEFEMSDQEDDTKYEYNNRKAKNFLKPASMQKRLDEIREKYFDKVHGHLIPKKKTISIIDPKPETSLRSPKSSSPITENVDLSRLKQFLNEWLENCTNNAFLFTGWTTSEPTTDDQGRSREKMEEDFRKKVDQFFKGDFIKLSENDIIDGSKSCSTVVLPLIDSEDQMKQRRRIVLNQLKKRLPDACDVVGIEQDRAWTILKKIVLKLKLTATNVVLNLNEWAIVCVVFLFISKNHNDERLNEKIREISCRIGFDLSFVLHVLERTKK</sequence>
<keyword evidence="7 12" id="KW-0904">Protein phosphatase</keyword>
<evidence type="ECO:0000256" key="2">
    <source>
        <dbReference type="ARBA" id="ARBA00005676"/>
    </source>
</evidence>
<dbReference type="InterPro" id="IPR007308">
    <property type="entry name" value="Rtr1/RPAP2_dom"/>
</dbReference>
<evidence type="ECO:0000256" key="3">
    <source>
        <dbReference type="ARBA" id="ARBA00022723"/>
    </source>
</evidence>
<name>A0A915J0G6_ROMCU</name>
<keyword evidence="4 12" id="KW-0863">Zinc-finger</keyword>
<keyword evidence="8 12" id="KW-0539">Nucleus</keyword>
<evidence type="ECO:0000256" key="8">
    <source>
        <dbReference type="ARBA" id="ARBA00023242"/>
    </source>
</evidence>
<evidence type="ECO:0000256" key="10">
    <source>
        <dbReference type="ARBA" id="ARBA00048336"/>
    </source>
</evidence>
<comment type="catalytic activity">
    <reaction evidence="9 12">
        <text>O-phospho-L-seryl-[protein] + H2O = L-seryl-[protein] + phosphate</text>
        <dbReference type="Rhea" id="RHEA:20629"/>
        <dbReference type="Rhea" id="RHEA-COMP:9863"/>
        <dbReference type="Rhea" id="RHEA-COMP:11604"/>
        <dbReference type="ChEBI" id="CHEBI:15377"/>
        <dbReference type="ChEBI" id="CHEBI:29999"/>
        <dbReference type="ChEBI" id="CHEBI:43474"/>
        <dbReference type="ChEBI" id="CHEBI:83421"/>
        <dbReference type="EC" id="3.1.3.16"/>
    </reaction>
</comment>
<dbReference type="PROSITE" id="PS51479">
    <property type="entry name" value="ZF_RTR1"/>
    <property type="match status" value="1"/>
</dbReference>
<dbReference type="GO" id="GO:0008270">
    <property type="term" value="F:zinc ion binding"/>
    <property type="evidence" value="ECO:0007669"/>
    <property type="project" value="UniProtKB-KW"/>
</dbReference>
<evidence type="ECO:0000256" key="7">
    <source>
        <dbReference type="ARBA" id="ARBA00022912"/>
    </source>
</evidence>
<dbReference type="Gene3D" id="1.25.40.820">
    <property type="match status" value="1"/>
</dbReference>
<keyword evidence="5 12" id="KW-0378">Hydrolase</keyword>
<comment type="function">
    <text evidence="12">Putative RNA polymerase II subunit B1 C-terminal domain (CTD) phosphatase involved in RNA polymerase II transcription regulation.</text>
</comment>
<dbReference type="WBParaSite" id="nRc.2.0.1.t19880-RA">
    <property type="protein sequence ID" value="nRc.2.0.1.t19880-RA"/>
    <property type="gene ID" value="nRc.2.0.1.g19880"/>
</dbReference>
<dbReference type="GO" id="GO:0005634">
    <property type="term" value="C:nucleus"/>
    <property type="evidence" value="ECO:0007669"/>
    <property type="project" value="UniProtKB-SubCell"/>
</dbReference>
<dbReference type="Pfam" id="PF04181">
    <property type="entry name" value="RPAP2_Rtr1"/>
    <property type="match status" value="1"/>
</dbReference>
<evidence type="ECO:0000313" key="15">
    <source>
        <dbReference type="WBParaSite" id="nRc.2.0.1.t19880-RA"/>
    </source>
</evidence>
<dbReference type="InterPro" id="IPR038534">
    <property type="entry name" value="Rtr1/RPAP2_sf"/>
</dbReference>
<dbReference type="GO" id="GO:0008420">
    <property type="term" value="F:RNA polymerase II CTD heptapeptide repeat phosphatase activity"/>
    <property type="evidence" value="ECO:0007669"/>
    <property type="project" value="UniProtKB-UniRule"/>
</dbReference>
<accession>A0A915J0G6</accession>
<proteinExistence type="inferred from homology"/>
<dbReference type="Proteomes" id="UP000887565">
    <property type="component" value="Unplaced"/>
</dbReference>
<protein>
    <recommendedName>
        <fullName evidence="12">RNA polymerase II subunit B1 CTD phosphatase RPAP2 homolog</fullName>
        <ecNumber evidence="12">3.1.3.16</ecNumber>
    </recommendedName>
</protein>
<feature type="domain" description="RTR1-type" evidence="13">
    <location>
        <begin position="29"/>
        <end position="113"/>
    </location>
</feature>
<evidence type="ECO:0000256" key="12">
    <source>
        <dbReference type="RuleBase" id="RU367080"/>
    </source>
</evidence>
<dbReference type="InterPro" id="IPR039693">
    <property type="entry name" value="Rtr1/RPAP2"/>
</dbReference>
<dbReference type="PANTHER" id="PTHR14732:SF0">
    <property type="entry name" value="RNA POLYMERASE II SUBUNIT B1 CTD PHOSPHATASE RPAP2-RELATED"/>
    <property type="match status" value="1"/>
</dbReference>
<dbReference type="GO" id="GO:0005737">
    <property type="term" value="C:cytoplasm"/>
    <property type="evidence" value="ECO:0007669"/>
    <property type="project" value="TreeGrafter"/>
</dbReference>